<dbReference type="SMART" id="SM00530">
    <property type="entry name" value="HTH_XRE"/>
    <property type="match status" value="1"/>
</dbReference>
<keyword evidence="3" id="KW-1185">Reference proteome</keyword>
<dbReference type="Gene3D" id="1.10.260.40">
    <property type="entry name" value="lambda repressor-like DNA-binding domains"/>
    <property type="match status" value="1"/>
</dbReference>
<comment type="caution">
    <text evidence="2">The sequence shown here is derived from an EMBL/GenBank/DDBJ whole genome shotgun (WGS) entry which is preliminary data.</text>
</comment>
<dbReference type="InterPro" id="IPR010982">
    <property type="entry name" value="Lambda_DNA-bd_dom_sf"/>
</dbReference>
<dbReference type="Pfam" id="PF13560">
    <property type="entry name" value="HTH_31"/>
    <property type="match status" value="1"/>
</dbReference>
<name>A0A0B3S4Y5_9RHOB</name>
<evidence type="ECO:0000313" key="2">
    <source>
        <dbReference type="EMBL" id="KHQ54033.1"/>
    </source>
</evidence>
<dbReference type="Proteomes" id="UP000030960">
    <property type="component" value="Unassembled WGS sequence"/>
</dbReference>
<reference evidence="2 3" key="1">
    <citation type="submission" date="2014-10" db="EMBL/GenBank/DDBJ databases">
        <title>Genome sequence of Ponticoccus sp. strain UMTAT08 isolated from clonal culture of toxic dinoflagellate Alexandrium tamiyavanichii.</title>
        <authorList>
            <person name="Gan H.Y."/>
            <person name="Muhd D.-D."/>
            <person name="Mohd Noor M.E."/>
            <person name="Yeong Y.S."/>
            <person name="Usup G."/>
        </authorList>
    </citation>
    <scope>NUCLEOTIDE SEQUENCE [LARGE SCALE GENOMIC DNA]</scope>
    <source>
        <strain evidence="2 3">UMTAT08</strain>
    </source>
</reference>
<dbReference type="InterPro" id="IPR001387">
    <property type="entry name" value="Cro/C1-type_HTH"/>
</dbReference>
<dbReference type="AlphaFoldDB" id="A0A0B3S4Y5"/>
<dbReference type="CDD" id="cd00093">
    <property type="entry name" value="HTH_XRE"/>
    <property type="match status" value="1"/>
</dbReference>
<dbReference type="SUPFAM" id="SSF47413">
    <property type="entry name" value="lambda repressor-like DNA-binding domains"/>
    <property type="match status" value="1"/>
</dbReference>
<evidence type="ECO:0000259" key="1">
    <source>
        <dbReference type="PROSITE" id="PS50943"/>
    </source>
</evidence>
<dbReference type="EMBL" id="JSUQ01000004">
    <property type="protein sequence ID" value="KHQ54033.1"/>
    <property type="molecule type" value="Genomic_DNA"/>
</dbReference>
<dbReference type="RefSeq" id="WP_229754897.1">
    <property type="nucleotide sequence ID" value="NZ_BMGQ01000009.1"/>
</dbReference>
<keyword evidence="2" id="KW-0238">DNA-binding</keyword>
<accession>A0A0B3S4Y5</accession>
<proteinExistence type="predicted"/>
<feature type="domain" description="HTH cro/C1-type" evidence="1">
    <location>
        <begin position="36"/>
        <end position="80"/>
    </location>
</feature>
<gene>
    <name evidence="2" type="ORF">OA50_01261</name>
</gene>
<dbReference type="STRING" id="561184.SAMN05216376_101563"/>
<sequence length="274" mass="30795">MAERIATNSTKRGPTPSELRSMLGANLRQLSQRAPSISALCRELGINRTQYNRYLAGESFPRPDVLHRICTYFNVDARILLEPVSDISGGNASIFNNPAISDFLGGATRPVGEEDFPSGFYRFARRSFLDENMFVRGLIYVFRNRQGTFLKGFEAKDAMRQQGLPTDPATREFRGAVIPQEDGIAALVSRHGSITSSFNYLARIPSFENNFWAGYVTRTVRENVAGRRVERLVYEYLGSRMKDVLPAARSSGFCLESDLLTYQRNLLKPGEPFV</sequence>
<organism evidence="2 3">
    <name type="scientific">Mameliella alba</name>
    <dbReference type="NCBI Taxonomy" id="561184"/>
    <lineage>
        <taxon>Bacteria</taxon>
        <taxon>Pseudomonadati</taxon>
        <taxon>Pseudomonadota</taxon>
        <taxon>Alphaproteobacteria</taxon>
        <taxon>Rhodobacterales</taxon>
        <taxon>Roseobacteraceae</taxon>
        <taxon>Mameliella</taxon>
    </lineage>
</organism>
<dbReference type="GeneID" id="66498980"/>
<dbReference type="GO" id="GO:0003677">
    <property type="term" value="F:DNA binding"/>
    <property type="evidence" value="ECO:0007669"/>
    <property type="project" value="UniProtKB-KW"/>
</dbReference>
<protein>
    <submittedName>
        <fullName evidence="2">Putative DNA-binding protein</fullName>
    </submittedName>
</protein>
<evidence type="ECO:0000313" key="3">
    <source>
        <dbReference type="Proteomes" id="UP000030960"/>
    </source>
</evidence>
<dbReference type="PATRIC" id="fig|1515334.3.peg.1261"/>
<dbReference type="PROSITE" id="PS50943">
    <property type="entry name" value="HTH_CROC1"/>
    <property type="match status" value="1"/>
</dbReference>